<evidence type="ECO:0000256" key="2">
    <source>
        <dbReference type="SAM" id="MobiDB-lite"/>
    </source>
</evidence>
<feature type="compositionally biased region" description="Basic residues" evidence="2">
    <location>
        <begin position="1"/>
        <end position="17"/>
    </location>
</feature>
<evidence type="ECO:0000313" key="3">
    <source>
        <dbReference type="EMBL" id="OQV13046.1"/>
    </source>
</evidence>
<gene>
    <name evidence="3" type="ORF">BV898_12703</name>
</gene>
<feature type="region of interest" description="Disordered" evidence="2">
    <location>
        <begin position="1"/>
        <end position="23"/>
    </location>
</feature>
<accession>A0A1W0WCV3</accession>
<feature type="coiled-coil region" evidence="1">
    <location>
        <begin position="117"/>
        <end position="168"/>
    </location>
</feature>
<dbReference type="EMBL" id="MTYJ01000131">
    <property type="protein sequence ID" value="OQV13046.1"/>
    <property type="molecule type" value="Genomic_DNA"/>
</dbReference>
<protein>
    <submittedName>
        <fullName evidence="3">Uncharacterized protein</fullName>
    </submittedName>
</protein>
<name>A0A1W0WCV3_HYPEX</name>
<sequence length="341" mass="40034">MDPPKKRKSTSKKKSRMGRVTPVDLPPDPVLIAIQARIAGKHRQEEADGFFKIFQRELESEISNDIKLYRVRVKEMFQDMRQRFIKDVTKYTDYLSETSAALNERLRQATSTLGEKYSRLQALREALQAQLESLRYLQALKEEQAETIVRLKKELDQVRENQVEEAQRIRLRHARHRLLDLEGREHRLHTVSEHLAKETLPYFVFRLESKMDENRKLRATISKRVNDIKYLQKFRSDLEAKERNLTFEYQHLLKYKRETSAAVKKLLPIKGWRTSEPISPSVQPLSIAWTKDIQRAPVIFSTTVVAHTVYMSIQEKEVKSEEDFLTTTSLVPEKTLETQAV</sequence>
<comment type="caution">
    <text evidence="3">The sequence shown here is derived from an EMBL/GenBank/DDBJ whole genome shotgun (WGS) entry which is preliminary data.</text>
</comment>
<dbReference type="AlphaFoldDB" id="A0A1W0WCV3"/>
<proteinExistence type="predicted"/>
<dbReference type="OrthoDB" id="10069792at2759"/>
<dbReference type="Proteomes" id="UP000192578">
    <property type="component" value="Unassembled WGS sequence"/>
</dbReference>
<organism evidence="3 4">
    <name type="scientific">Hypsibius exemplaris</name>
    <name type="common">Freshwater tardigrade</name>
    <dbReference type="NCBI Taxonomy" id="2072580"/>
    <lineage>
        <taxon>Eukaryota</taxon>
        <taxon>Metazoa</taxon>
        <taxon>Ecdysozoa</taxon>
        <taxon>Tardigrada</taxon>
        <taxon>Eutardigrada</taxon>
        <taxon>Parachela</taxon>
        <taxon>Hypsibioidea</taxon>
        <taxon>Hypsibiidae</taxon>
        <taxon>Hypsibius</taxon>
    </lineage>
</organism>
<keyword evidence="1" id="KW-0175">Coiled coil</keyword>
<evidence type="ECO:0000313" key="4">
    <source>
        <dbReference type="Proteomes" id="UP000192578"/>
    </source>
</evidence>
<evidence type="ECO:0000256" key="1">
    <source>
        <dbReference type="SAM" id="Coils"/>
    </source>
</evidence>
<reference evidence="4" key="1">
    <citation type="submission" date="2017-01" db="EMBL/GenBank/DDBJ databases">
        <title>Comparative genomics of anhydrobiosis in the tardigrade Hypsibius dujardini.</title>
        <authorList>
            <person name="Yoshida Y."/>
            <person name="Koutsovoulos G."/>
            <person name="Laetsch D."/>
            <person name="Stevens L."/>
            <person name="Kumar S."/>
            <person name="Horikawa D."/>
            <person name="Ishino K."/>
            <person name="Komine S."/>
            <person name="Tomita M."/>
            <person name="Blaxter M."/>
            <person name="Arakawa K."/>
        </authorList>
    </citation>
    <scope>NUCLEOTIDE SEQUENCE [LARGE SCALE GENOMIC DNA]</scope>
    <source>
        <strain evidence="4">Z151</strain>
    </source>
</reference>
<keyword evidence="4" id="KW-1185">Reference proteome</keyword>